<keyword evidence="3" id="KW-1185">Reference proteome</keyword>
<feature type="compositionally biased region" description="Polar residues" evidence="1">
    <location>
        <begin position="213"/>
        <end position="222"/>
    </location>
</feature>
<dbReference type="Proteomes" id="UP000762676">
    <property type="component" value="Unassembled WGS sequence"/>
</dbReference>
<gene>
    <name evidence="2" type="ORF">ElyMa_003065400</name>
</gene>
<dbReference type="AlphaFoldDB" id="A0AAV4IMU4"/>
<sequence>MPATRTILTDRTVVILADWKCHKDERGTACVPASQGLVSLDTDIFWTGYALLCTTLLDLKNIVESENVRQHGLSALWVLTQGSPATGAVVTKLYVMACRDDASRTRHVKNMMGGTRDLQGTLWVCTCRPRAPDVTLRIKWVMSDERATRPDSYPAGSCPYRVYMPSFRKVNRWCECAQSVGQNHKEYRKNHLDEPEARRSACGDQRAGLKGKSMQNLYHSVQ</sequence>
<feature type="compositionally biased region" description="Basic and acidic residues" evidence="1">
    <location>
        <begin position="189"/>
        <end position="201"/>
    </location>
</feature>
<accession>A0AAV4IMU4</accession>
<proteinExistence type="predicted"/>
<comment type="caution">
    <text evidence="2">The sequence shown here is derived from an EMBL/GenBank/DDBJ whole genome shotgun (WGS) entry which is preliminary data.</text>
</comment>
<reference evidence="2 3" key="1">
    <citation type="journal article" date="2021" name="Elife">
        <title>Chloroplast acquisition without the gene transfer in kleptoplastic sea slugs, Plakobranchus ocellatus.</title>
        <authorList>
            <person name="Maeda T."/>
            <person name="Takahashi S."/>
            <person name="Yoshida T."/>
            <person name="Shimamura S."/>
            <person name="Takaki Y."/>
            <person name="Nagai Y."/>
            <person name="Toyoda A."/>
            <person name="Suzuki Y."/>
            <person name="Arimoto A."/>
            <person name="Ishii H."/>
            <person name="Satoh N."/>
            <person name="Nishiyama T."/>
            <person name="Hasebe M."/>
            <person name="Maruyama T."/>
            <person name="Minagawa J."/>
            <person name="Obokata J."/>
            <person name="Shigenobu S."/>
        </authorList>
    </citation>
    <scope>NUCLEOTIDE SEQUENCE [LARGE SCALE GENOMIC DNA]</scope>
</reference>
<protein>
    <submittedName>
        <fullName evidence="2">Uncharacterized protein</fullName>
    </submittedName>
</protein>
<feature type="region of interest" description="Disordered" evidence="1">
    <location>
        <begin position="189"/>
        <end position="222"/>
    </location>
</feature>
<organism evidence="2 3">
    <name type="scientific">Elysia marginata</name>
    <dbReference type="NCBI Taxonomy" id="1093978"/>
    <lineage>
        <taxon>Eukaryota</taxon>
        <taxon>Metazoa</taxon>
        <taxon>Spiralia</taxon>
        <taxon>Lophotrochozoa</taxon>
        <taxon>Mollusca</taxon>
        <taxon>Gastropoda</taxon>
        <taxon>Heterobranchia</taxon>
        <taxon>Euthyneura</taxon>
        <taxon>Panpulmonata</taxon>
        <taxon>Sacoglossa</taxon>
        <taxon>Placobranchoidea</taxon>
        <taxon>Plakobranchidae</taxon>
        <taxon>Elysia</taxon>
    </lineage>
</organism>
<evidence type="ECO:0000313" key="2">
    <source>
        <dbReference type="EMBL" id="GFS10597.1"/>
    </source>
</evidence>
<evidence type="ECO:0000256" key="1">
    <source>
        <dbReference type="SAM" id="MobiDB-lite"/>
    </source>
</evidence>
<name>A0AAV4IMU4_9GAST</name>
<evidence type="ECO:0000313" key="3">
    <source>
        <dbReference type="Proteomes" id="UP000762676"/>
    </source>
</evidence>
<dbReference type="EMBL" id="BMAT01006342">
    <property type="protein sequence ID" value="GFS10597.1"/>
    <property type="molecule type" value="Genomic_DNA"/>
</dbReference>